<feature type="compositionally biased region" description="Basic residues" evidence="1">
    <location>
        <begin position="1"/>
        <end position="10"/>
    </location>
</feature>
<name>A0A7W7BRM8_9MICO</name>
<feature type="region of interest" description="Disordered" evidence="1">
    <location>
        <begin position="1"/>
        <end position="21"/>
    </location>
</feature>
<dbReference type="AlphaFoldDB" id="A0A7W7BRM8"/>
<dbReference type="EMBL" id="JACHMD010000001">
    <property type="protein sequence ID" value="MBB4667592.1"/>
    <property type="molecule type" value="Genomic_DNA"/>
</dbReference>
<gene>
    <name evidence="2" type="ORF">BKA24_002301</name>
</gene>
<reference evidence="2 3" key="1">
    <citation type="submission" date="2020-08" db="EMBL/GenBank/DDBJ databases">
        <title>Sequencing the genomes of 1000 actinobacteria strains.</title>
        <authorList>
            <person name="Klenk H.-P."/>
        </authorList>
    </citation>
    <scope>NUCLEOTIDE SEQUENCE [LARGE SCALE GENOMIC DNA]</scope>
    <source>
        <strain evidence="2 3">DSM 24947</strain>
    </source>
</reference>
<protein>
    <submittedName>
        <fullName evidence="2">Uncharacterized protein</fullName>
    </submittedName>
</protein>
<sequence>MDQRRRRKVAGRAATDTVGDRRSELRRESGILIDIAKRADV</sequence>
<keyword evidence="3" id="KW-1185">Reference proteome</keyword>
<evidence type="ECO:0000313" key="2">
    <source>
        <dbReference type="EMBL" id="MBB4667592.1"/>
    </source>
</evidence>
<dbReference type="Proteomes" id="UP000573729">
    <property type="component" value="Unassembled WGS sequence"/>
</dbReference>
<evidence type="ECO:0000313" key="3">
    <source>
        <dbReference type="Proteomes" id="UP000573729"/>
    </source>
</evidence>
<accession>A0A7W7BRM8</accession>
<comment type="caution">
    <text evidence="2">The sequence shown here is derived from an EMBL/GenBank/DDBJ whole genome shotgun (WGS) entry which is preliminary data.</text>
</comment>
<evidence type="ECO:0000256" key="1">
    <source>
        <dbReference type="SAM" id="MobiDB-lite"/>
    </source>
</evidence>
<proteinExistence type="predicted"/>
<organism evidence="2 3">
    <name type="scientific">Microbacterium marinum</name>
    <dbReference type="NCBI Taxonomy" id="421115"/>
    <lineage>
        <taxon>Bacteria</taxon>
        <taxon>Bacillati</taxon>
        <taxon>Actinomycetota</taxon>
        <taxon>Actinomycetes</taxon>
        <taxon>Micrococcales</taxon>
        <taxon>Microbacteriaceae</taxon>
        <taxon>Microbacterium</taxon>
    </lineage>
</organism>